<comment type="catalytic activity">
    <reaction evidence="5 7">
        <text>2-deoxy-D-ribose 5-phosphate = D-glyceraldehyde 3-phosphate + acetaldehyde</text>
        <dbReference type="Rhea" id="RHEA:12821"/>
        <dbReference type="ChEBI" id="CHEBI:15343"/>
        <dbReference type="ChEBI" id="CHEBI:59776"/>
        <dbReference type="ChEBI" id="CHEBI:62877"/>
        <dbReference type="EC" id="4.1.2.4"/>
    </reaction>
</comment>
<evidence type="ECO:0000256" key="3">
    <source>
        <dbReference type="ARBA" id="ARBA00023239"/>
    </source>
</evidence>
<comment type="pathway">
    <text evidence="7">Carbohydrate degradation; 2-deoxy-D-ribose 1-phosphate degradation; D-glyceraldehyde 3-phosphate and acetaldehyde from 2-deoxy-alpha-D-ribose 1-phosphate: step 2/2.</text>
</comment>
<keyword evidence="4 7" id="KW-0704">Schiff base</keyword>
<dbReference type="CDD" id="cd00959">
    <property type="entry name" value="DeoC"/>
    <property type="match status" value="1"/>
</dbReference>
<evidence type="ECO:0000256" key="1">
    <source>
        <dbReference type="ARBA" id="ARBA00010936"/>
    </source>
</evidence>
<dbReference type="PANTHER" id="PTHR10889:SF1">
    <property type="entry name" value="DEOXYRIBOSE-PHOSPHATE ALDOLASE"/>
    <property type="match status" value="1"/>
</dbReference>
<reference evidence="8 9" key="1">
    <citation type="journal article" date="2016" name="Appl. Environ. Microbiol.">
        <title>Function and Phylogeny of Bacterial Butyryl Coenzyme A:Acetate Transferases and Their Diversity in the Proximal Colon of Swine.</title>
        <authorList>
            <person name="Trachsel J."/>
            <person name="Bayles D.O."/>
            <person name="Looft T."/>
            <person name="Levine U.Y."/>
            <person name="Allen H.K."/>
        </authorList>
    </citation>
    <scope>NUCLEOTIDE SEQUENCE [LARGE SCALE GENOMIC DNA]</scope>
    <source>
        <strain evidence="8 9">68-3-10</strain>
    </source>
</reference>
<accession>A0A1Q9JER6</accession>
<feature type="active site" description="Proton donor/acceptor" evidence="7">
    <location>
        <position position="90"/>
    </location>
</feature>
<dbReference type="NCBIfam" id="TIGR00126">
    <property type="entry name" value="deoC"/>
    <property type="match status" value="1"/>
</dbReference>
<dbReference type="OrthoDB" id="9778711at2"/>
<dbReference type="GO" id="GO:0005737">
    <property type="term" value="C:cytoplasm"/>
    <property type="evidence" value="ECO:0007669"/>
    <property type="project" value="UniProtKB-SubCell"/>
</dbReference>
<dbReference type="GO" id="GO:0016052">
    <property type="term" value="P:carbohydrate catabolic process"/>
    <property type="evidence" value="ECO:0007669"/>
    <property type="project" value="TreeGrafter"/>
</dbReference>
<protein>
    <recommendedName>
        <fullName evidence="7">Deoxyribose-phosphate aldolase</fullName>
        <shortName evidence="7">DERA</shortName>
        <ecNumber evidence="7">4.1.2.4</ecNumber>
    </recommendedName>
    <alternativeName>
        <fullName evidence="7">2-deoxy-D-ribose 5-phosphate aldolase</fullName>
    </alternativeName>
    <alternativeName>
        <fullName evidence="7">Phosphodeoxyriboaldolase</fullName>
        <shortName evidence="7">Deoxyriboaldolase</shortName>
    </alternativeName>
</protein>
<feature type="active site" description="Schiff-base intermediate with acetaldehyde" evidence="7">
    <location>
        <position position="154"/>
    </location>
</feature>
<dbReference type="FunFam" id="3.20.20.70:FF:000044">
    <property type="entry name" value="Deoxyribose-phosphate aldolase"/>
    <property type="match status" value="1"/>
</dbReference>
<dbReference type="RefSeq" id="WP_075711740.1">
    <property type="nucleotide sequence ID" value="NZ_MJIE01000001.1"/>
</dbReference>
<dbReference type="AlphaFoldDB" id="A0A1Q9JER6"/>
<comment type="caution">
    <text evidence="8">The sequence shown here is derived from an EMBL/GenBank/DDBJ whole genome shotgun (WGS) entry which is preliminary data.</text>
</comment>
<dbReference type="InterPro" id="IPR013785">
    <property type="entry name" value="Aldolase_TIM"/>
</dbReference>
<sequence>MRNLNEYLDSTLLRPDATAAQIAALCHEAMEYEFRAVCIPPCYVSLARDILRGSSVKIATVVGFPLGNSATAVKAYETERAVGDGADEIDMVMNISYFKSGRHIDARDDIRAVVSAAAKGGAVVKVIIETCLLDEDEIRDACRLVMETGAAFVKTSTGFSTGGAAAEDVRVMKETVGDRLKIKAAGGIRDLAAAGELIGAGADRLGCSAAADVMEEWKES</sequence>
<dbReference type="GO" id="GO:0006018">
    <property type="term" value="P:2-deoxyribose 1-phosphate catabolic process"/>
    <property type="evidence" value="ECO:0007669"/>
    <property type="project" value="UniProtKB-UniRule"/>
</dbReference>
<dbReference type="GO" id="GO:0004139">
    <property type="term" value="F:deoxyribose-phosphate aldolase activity"/>
    <property type="evidence" value="ECO:0007669"/>
    <property type="project" value="UniProtKB-UniRule"/>
</dbReference>
<evidence type="ECO:0000256" key="5">
    <source>
        <dbReference type="ARBA" id="ARBA00048791"/>
    </source>
</evidence>
<dbReference type="UniPathway" id="UPA00002">
    <property type="reaction ID" value="UER00468"/>
</dbReference>
<comment type="subcellular location">
    <subcellularLocation>
        <location evidence="7">Cytoplasm</location>
    </subcellularLocation>
</comment>
<dbReference type="HAMAP" id="MF_00114">
    <property type="entry name" value="DeoC_type1"/>
    <property type="match status" value="1"/>
</dbReference>
<dbReference type="Gene3D" id="3.20.20.70">
    <property type="entry name" value="Aldolase class I"/>
    <property type="match status" value="1"/>
</dbReference>
<dbReference type="InterPro" id="IPR011343">
    <property type="entry name" value="DeoC"/>
</dbReference>
<dbReference type="EC" id="4.1.2.4" evidence="7"/>
<dbReference type="GO" id="GO:0009264">
    <property type="term" value="P:deoxyribonucleotide catabolic process"/>
    <property type="evidence" value="ECO:0007669"/>
    <property type="project" value="UniProtKB-UniRule"/>
</dbReference>
<evidence type="ECO:0000313" key="9">
    <source>
        <dbReference type="Proteomes" id="UP000187404"/>
    </source>
</evidence>
<dbReference type="Pfam" id="PF01791">
    <property type="entry name" value="DeoC"/>
    <property type="match status" value="1"/>
</dbReference>
<keyword evidence="3 7" id="KW-0456">Lyase</keyword>
<dbReference type="InterPro" id="IPR002915">
    <property type="entry name" value="DeoC/FbaB/LacD_aldolase"/>
</dbReference>
<keyword evidence="9" id="KW-1185">Reference proteome</keyword>
<comment type="function">
    <text evidence="6 7">Catalyzes a reversible aldol reaction between acetaldehyde and D-glyceraldehyde 3-phosphate to generate 2-deoxy-D-ribose 5-phosphate.</text>
</comment>
<dbReference type="Proteomes" id="UP000187404">
    <property type="component" value="Unassembled WGS sequence"/>
</dbReference>
<dbReference type="InterPro" id="IPR028581">
    <property type="entry name" value="DeoC_typeI"/>
</dbReference>
<proteinExistence type="inferred from homology"/>
<evidence type="ECO:0000256" key="2">
    <source>
        <dbReference type="ARBA" id="ARBA00022490"/>
    </source>
</evidence>
<dbReference type="EMBL" id="MJIE01000001">
    <property type="protein sequence ID" value="OLR54720.1"/>
    <property type="molecule type" value="Genomic_DNA"/>
</dbReference>
<evidence type="ECO:0000256" key="4">
    <source>
        <dbReference type="ARBA" id="ARBA00023270"/>
    </source>
</evidence>
<dbReference type="PANTHER" id="PTHR10889">
    <property type="entry name" value="DEOXYRIBOSE-PHOSPHATE ALDOLASE"/>
    <property type="match status" value="1"/>
</dbReference>
<dbReference type="SUPFAM" id="SSF51569">
    <property type="entry name" value="Aldolase"/>
    <property type="match status" value="1"/>
</dbReference>
<feature type="active site" description="Proton donor/acceptor" evidence="7">
    <location>
        <position position="183"/>
    </location>
</feature>
<evidence type="ECO:0000256" key="7">
    <source>
        <dbReference type="HAMAP-Rule" id="MF_00114"/>
    </source>
</evidence>
<dbReference type="STRING" id="1261640.BHK98_00585"/>
<gene>
    <name evidence="7" type="primary">deoC</name>
    <name evidence="8" type="ORF">BHK98_00585</name>
</gene>
<evidence type="ECO:0000313" key="8">
    <source>
        <dbReference type="EMBL" id="OLR54720.1"/>
    </source>
</evidence>
<name>A0A1Q9JER6_9FIRM</name>
<evidence type="ECO:0000256" key="6">
    <source>
        <dbReference type="ARBA" id="ARBA00056337"/>
    </source>
</evidence>
<comment type="similarity">
    <text evidence="1 7">Belongs to the DeoC/FbaB aldolase family. DeoC type 1 subfamily.</text>
</comment>
<keyword evidence="2 7" id="KW-0963">Cytoplasm</keyword>
<dbReference type="SMART" id="SM01133">
    <property type="entry name" value="DeoC"/>
    <property type="match status" value="1"/>
</dbReference>
<organism evidence="8 9">
    <name type="scientific">Hornefia porci</name>
    <dbReference type="NCBI Taxonomy" id="2652292"/>
    <lineage>
        <taxon>Bacteria</taxon>
        <taxon>Bacillati</taxon>
        <taxon>Bacillota</taxon>
        <taxon>Clostridia</taxon>
        <taxon>Peptostreptococcales</taxon>
        <taxon>Anaerovoracaceae</taxon>
        <taxon>Hornefia</taxon>
    </lineage>
</organism>
<dbReference type="PIRSF" id="PIRSF001357">
    <property type="entry name" value="DeoC"/>
    <property type="match status" value="1"/>
</dbReference>